<dbReference type="Gene3D" id="3.20.20.140">
    <property type="entry name" value="Metal-dependent hydrolases"/>
    <property type="match status" value="1"/>
</dbReference>
<dbReference type="KEGG" id="gax:Pan161_26300"/>
<dbReference type="PANTHER" id="PTHR43569">
    <property type="entry name" value="AMIDOHYDROLASE"/>
    <property type="match status" value="1"/>
</dbReference>
<organism evidence="3 4">
    <name type="scientific">Gimesia algae</name>
    <dbReference type="NCBI Taxonomy" id="2527971"/>
    <lineage>
        <taxon>Bacteria</taxon>
        <taxon>Pseudomonadati</taxon>
        <taxon>Planctomycetota</taxon>
        <taxon>Planctomycetia</taxon>
        <taxon>Planctomycetales</taxon>
        <taxon>Planctomycetaceae</taxon>
        <taxon>Gimesia</taxon>
    </lineage>
</organism>
<dbReference type="InterPro" id="IPR032466">
    <property type="entry name" value="Metal_Hydrolase"/>
</dbReference>
<dbReference type="RefSeq" id="WP_145227329.1">
    <property type="nucleotide sequence ID" value="NZ_CP036343.1"/>
</dbReference>
<dbReference type="InterPro" id="IPR052350">
    <property type="entry name" value="Metallo-dep_Lactonases"/>
</dbReference>
<dbReference type="OrthoDB" id="5450317at2"/>
<protein>
    <submittedName>
        <fullName evidence="3">Amidohydrolase</fullName>
    </submittedName>
</protein>
<evidence type="ECO:0000313" key="3">
    <source>
        <dbReference type="EMBL" id="QDT90976.1"/>
    </source>
</evidence>
<keyword evidence="4" id="KW-1185">Reference proteome</keyword>
<dbReference type="Proteomes" id="UP000316855">
    <property type="component" value="Chromosome"/>
</dbReference>
<dbReference type="GO" id="GO:0016787">
    <property type="term" value="F:hydrolase activity"/>
    <property type="evidence" value="ECO:0007669"/>
    <property type="project" value="UniProtKB-KW"/>
</dbReference>
<dbReference type="SUPFAM" id="SSF51556">
    <property type="entry name" value="Metallo-dependent hydrolases"/>
    <property type="match status" value="1"/>
</dbReference>
<comment type="similarity">
    <text evidence="1">Belongs to the metallo-dependent hydrolases superfamily.</text>
</comment>
<evidence type="ECO:0000256" key="1">
    <source>
        <dbReference type="ARBA" id="ARBA00038310"/>
    </source>
</evidence>
<proteinExistence type="inferred from homology"/>
<name>A0A517VD98_9PLAN</name>
<sequence length="291" mass="33124">MDSIPVIDTHQHLWDLDRFQLPWLALPGMDVLRNSFRMADYLEATRNCPVAKSVYMEVNVHPDLQRQEAQYVLALCEADDNPMSGAVIGGCPGESSFADFLEEFAGNPFVKGVRTILHDPDRPSGMCLTPQFKENIRLLGDLGLSFDLCMRPAEIQDAVELVDACPETRFIIDHCGNMSVQPDQQQDRPDWEQGMRRMAECERVFCKISGIVATATRGAWQPADLKQNIDFCLDTFGEDRIFFGGDWPVCTLTADFESWYQALRWIVQDRGEAFQRKLFHDNAEAFYQLKG</sequence>
<dbReference type="PANTHER" id="PTHR43569:SF2">
    <property type="entry name" value="AMIDOHYDROLASE-RELATED DOMAIN-CONTAINING PROTEIN"/>
    <property type="match status" value="1"/>
</dbReference>
<dbReference type="Pfam" id="PF04909">
    <property type="entry name" value="Amidohydro_2"/>
    <property type="match status" value="1"/>
</dbReference>
<dbReference type="EMBL" id="CP036343">
    <property type="protein sequence ID" value="QDT90976.1"/>
    <property type="molecule type" value="Genomic_DNA"/>
</dbReference>
<gene>
    <name evidence="3" type="ORF">Pan161_26300</name>
</gene>
<feature type="domain" description="Amidohydrolase-related" evidence="2">
    <location>
        <begin position="7"/>
        <end position="289"/>
    </location>
</feature>
<keyword evidence="3" id="KW-0378">Hydrolase</keyword>
<evidence type="ECO:0000313" key="4">
    <source>
        <dbReference type="Proteomes" id="UP000316855"/>
    </source>
</evidence>
<accession>A0A517VD98</accession>
<dbReference type="InterPro" id="IPR006680">
    <property type="entry name" value="Amidohydro-rel"/>
</dbReference>
<evidence type="ECO:0000259" key="2">
    <source>
        <dbReference type="Pfam" id="PF04909"/>
    </source>
</evidence>
<reference evidence="3 4" key="1">
    <citation type="submission" date="2019-02" db="EMBL/GenBank/DDBJ databases">
        <title>Deep-cultivation of Planctomycetes and their phenomic and genomic characterization uncovers novel biology.</title>
        <authorList>
            <person name="Wiegand S."/>
            <person name="Jogler M."/>
            <person name="Boedeker C."/>
            <person name="Pinto D."/>
            <person name="Vollmers J."/>
            <person name="Rivas-Marin E."/>
            <person name="Kohn T."/>
            <person name="Peeters S.H."/>
            <person name="Heuer A."/>
            <person name="Rast P."/>
            <person name="Oberbeckmann S."/>
            <person name="Bunk B."/>
            <person name="Jeske O."/>
            <person name="Meyerdierks A."/>
            <person name="Storesund J.E."/>
            <person name="Kallscheuer N."/>
            <person name="Luecker S."/>
            <person name="Lage O.M."/>
            <person name="Pohl T."/>
            <person name="Merkel B.J."/>
            <person name="Hornburger P."/>
            <person name="Mueller R.-W."/>
            <person name="Bruemmer F."/>
            <person name="Labrenz M."/>
            <person name="Spormann A.M."/>
            <person name="Op den Camp H."/>
            <person name="Overmann J."/>
            <person name="Amann R."/>
            <person name="Jetten M.S.M."/>
            <person name="Mascher T."/>
            <person name="Medema M.H."/>
            <person name="Devos D.P."/>
            <person name="Kaster A.-K."/>
            <person name="Ovreas L."/>
            <person name="Rohde M."/>
            <person name="Galperin M.Y."/>
            <person name="Jogler C."/>
        </authorList>
    </citation>
    <scope>NUCLEOTIDE SEQUENCE [LARGE SCALE GENOMIC DNA]</scope>
    <source>
        <strain evidence="3 4">Pan161</strain>
    </source>
</reference>
<dbReference type="AlphaFoldDB" id="A0A517VD98"/>